<evidence type="ECO:0000313" key="4">
    <source>
        <dbReference type="Proteomes" id="UP000694866"/>
    </source>
</evidence>
<dbReference type="GO" id="GO:0005737">
    <property type="term" value="C:cytoplasm"/>
    <property type="evidence" value="ECO:0007669"/>
    <property type="project" value="TreeGrafter"/>
</dbReference>
<dbReference type="RefSeq" id="XP_011307797.1">
    <property type="nucleotide sequence ID" value="XM_011309495.1"/>
</dbReference>
<evidence type="ECO:0000259" key="2">
    <source>
        <dbReference type="Pfam" id="PF00061"/>
    </source>
</evidence>
<organism evidence="3">
    <name type="scientific">Fopius arisanus</name>
    <dbReference type="NCBI Taxonomy" id="64838"/>
    <lineage>
        <taxon>Eukaryota</taxon>
        <taxon>Metazoa</taxon>
        <taxon>Ecdysozoa</taxon>
        <taxon>Arthropoda</taxon>
        <taxon>Hexapoda</taxon>
        <taxon>Insecta</taxon>
        <taxon>Pterygota</taxon>
        <taxon>Neoptera</taxon>
        <taxon>Endopterygota</taxon>
        <taxon>Hymenoptera</taxon>
        <taxon>Apocrita</taxon>
        <taxon>Ichneumonoidea</taxon>
        <taxon>Braconidae</taxon>
        <taxon>Opiinae</taxon>
        <taxon>Fopius</taxon>
    </lineage>
</organism>
<dbReference type="AlphaFoldDB" id="A0A0C9RM67"/>
<dbReference type="InterPro" id="IPR000566">
    <property type="entry name" value="Lipocln_cytosolic_FA-bd_dom"/>
</dbReference>
<gene>
    <name evidence="3" type="primary">APOD_4</name>
    <name evidence="5" type="synonym">LOC105269343</name>
    <name evidence="3" type="ORF">g.9137</name>
</gene>
<dbReference type="Pfam" id="PF00061">
    <property type="entry name" value="Lipocalin"/>
    <property type="match status" value="1"/>
</dbReference>
<dbReference type="Proteomes" id="UP000694866">
    <property type="component" value="Unplaced"/>
</dbReference>
<dbReference type="Gene3D" id="2.40.128.20">
    <property type="match status" value="1"/>
</dbReference>
<feature type="signal peptide" evidence="1">
    <location>
        <begin position="1"/>
        <end position="16"/>
    </location>
</feature>
<reference evidence="3" key="1">
    <citation type="submission" date="2015-01" db="EMBL/GenBank/DDBJ databases">
        <title>Transcriptome Assembly of Fopius arisanus.</title>
        <authorList>
            <person name="Geib S."/>
        </authorList>
    </citation>
    <scope>NUCLEOTIDE SEQUENCE</scope>
</reference>
<dbReference type="EMBL" id="GBYB01014477">
    <property type="protein sequence ID" value="JAG84244.1"/>
    <property type="molecule type" value="Transcribed_RNA"/>
</dbReference>
<evidence type="ECO:0000313" key="3">
    <source>
        <dbReference type="EMBL" id="JAG84244.1"/>
    </source>
</evidence>
<dbReference type="InterPro" id="IPR012674">
    <property type="entry name" value="Calycin"/>
</dbReference>
<dbReference type="GeneID" id="105269343"/>
<protein>
    <submittedName>
        <fullName evidence="3">APOD_4 protein</fullName>
    </submittedName>
    <submittedName>
        <fullName evidence="5">Apolipoprotein D</fullName>
    </submittedName>
</protein>
<evidence type="ECO:0000313" key="5">
    <source>
        <dbReference type="RefSeq" id="XP_011307797.1"/>
    </source>
</evidence>
<dbReference type="OrthoDB" id="7701178at2759"/>
<sequence length="198" mass="22924">MLVFLFLFAIFAQSLGQRTSRGMCPQPKPIPNFDENKLVGDWYEWGRIPSYYEPDAACGLISYYRGKDGNLVERAISIIRRSGTWIFWEGRLVPKGSQPTATYDLKFPEYSQDKSLQATFIAANADHWAILHTCKQENDQAVEFVWIWSKNTTLEQQYQDEVANYLKQLNLNMHDIYIVDQNNCPYLKTSDPLSGCFQ</sequence>
<proteinExistence type="predicted"/>
<reference evidence="5" key="2">
    <citation type="submission" date="2025-04" db="UniProtKB">
        <authorList>
            <consortium name="RefSeq"/>
        </authorList>
    </citation>
    <scope>IDENTIFICATION</scope>
    <source>
        <strain evidence="5">USDA-PBARC FA_bdor</strain>
        <tissue evidence="5">Whole organism</tissue>
    </source>
</reference>
<dbReference type="GO" id="GO:0006629">
    <property type="term" value="P:lipid metabolic process"/>
    <property type="evidence" value="ECO:0007669"/>
    <property type="project" value="TreeGrafter"/>
</dbReference>
<accession>A0A9R1U5G4</accession>
<feature type="domain" description="Lipocalin/cytosolic fatty-acid binding" evidence="2">
    <location>
        <begin position="78"/>
        <end position="182"/>
    </location>
</feature>
<name>A0A0C9RM67_9HYME</name>
<feature type="chain" id="PRO_5044541773" evidence="1">
    <location>
        <begin position="17"/>
        <end position="198"/>
    </location>
</feature>
<dbReference type="GO" id="GO:0000302">
    <property type="term" value="P:response to reactive oxygen species"/>
    <property type="evidence" value="ECO:0007669"/>
    <property type="project" value="TreeGrafter"/>
</dbReference>
<evidence type="ECO:0000256" key="1">
    <source>
        <dbReference type="SAM" id="SignalP"/>
    </source>
</evidence>
<keyword evidence="4" id="KW-1185">Reference proteome</keyword>
<dbReference type="PANTHER" id="PTHR10612:SF62">
    <property type="entry name" value="LIPOCALIN_CYTOSOLIC FATTY-ACID BINDING DOMAIN-CONTAINING PROTEIN"/>
    <property type="match status" value="1"/>
</dbReference>
<dbReference type="SUPFAM" id="SSF50814">
    <property type="entry name" value="Lipocalins"/>
    <property type="match status" value="1"/>
</dbReference>
<dbReference type="KEGG" id="fas:105269343"/>
<keyword evidence="1" id="KW-0732">Signal</keyword>
<accession>A0A0C9RM67</accession>
<dbReference type="PANTHER" id="PTHR10612">
    <property type="entry name" value="APOLIPOPROTEIN D"/>
    <property type="match status" value="1"/>
</dbReference>